<reference evidence="1 2" key="1">
    <citation type="submission" date="2016-07" db="EMBL/GenBank/DDBJ databases">
        <title>Complete genome sequence of Bradyrhizobium icense LMTR 13T, a potential inoculant strain isolated from lima bean (Phaseolus lunatus) in Peru.</title>
        <authorList>
            <person name="Ormeno-Orrillo E."/>
            <person name="Duran D."/>
            <person name="Rogel M.A."/>
            <person name="Rey L."/>
            <person name="Imperial J."/>
            <person name="Ruiz-Argueso T."/>
            <person name="Martinez-Romero E."/>
        </authorList>
    </citation>
    <scope>NUCLEOTIDE SEQUENCE [LARGE SCALE GENOMIC DNA]</scope>
    <source>
        <strain evidence="1 2">LMTR 13</strain>
    </source>
</reference>
<accession>A0A1B1U977</accession>
<protein>
    <submittedName>
        <fullName evidence="1">Uncharacterized protein</fullName>
    </submittedName>
</protein>
<sequence>MDSPDIVEAALARAWSVYLLIHSGIDENDARRARLQRFIRQRCMAGETDTELLAVEGLKYLKSLEGLPDE</sequence>
<dbReference type="AlphaFoldDB" id="A0A1B1U977"/>
<proteinExistence type="predicted"/>
<gene>
    <name evidence="1" type="ORF">LMTR13_02900</name>
</gene>
<dbReference type="Proteomes" id="UP000092839">
    <property type="component" value="Chromosome"/>
</dbReference>
<evidence type="ECO:0000313" key="1">
    <source>
        <dbReference type="EMBL" id="ANV99281.1"/>
    </source>
</evidence>
<dbReference type="EMBL" id="CP016428">
    <property type="protein sequence ID" value="ANV99281.1"/>
    <property type="molecule type" value="Genomic_DNA"/>
</dbReference>
<organism evidence="1 2">
    <name type="scientific">Bradyrhizobium icense</name>
    <dbReference type="NCBI Taxonomy" id="1274631"/>
    <lineage>
        <taxon>Bacteria</taxon>
        <taxon>Pseudomonadati</taxon>
        <taxon>Pseudomonadota</taxon>
        <taxon>Alphaproteobacteria</taxon>
        <taxon>Hyphomicrobiales</taxon>
        <taxon>Nitrobacteraceae</taxon>
        <taxon>Bradyrhizobium</taxon>
    </lineage>
</organism>
<keyword evidence="2" id="KW-1185">Reference proteome</keyword>
<dbReference type="STRING" id="1274631.LMTR13_02900"/>
<dbReference type="KEGG" id="bic:LMTR13_02900"/>
<dbReference type="RefSeq" id="WP_065726593.1">
    <property type="nucleotide sequence ID" value="NZ_CP016428.1"/>
</dbReference>
<name>A0A1B1U977_9BRAD</name>
<evidence type="ECO:0000313" key="2">
    <source>
        <dbReference type="Proteomes" id="UP000092839"/>
    </source>
</evidence>